<dbReference type="PANTHER" id="PTHR40064">
    <property type="entry name" value="MEMBRANE PROTEIN-RELATED"/>
    <property type="match status" value="1"/>
</dbReference>
<feature type="transmembrane region" description="Helical" evidence="7">
    <location>
        <begin position="54"/>
        <end position="84"/>
    </location>
</feature>
<dbReference type="Proteomes" id="UP000680304">
    <property type="component" value="Unassembled WGS sequence"/>
</dbReference>
<evidence type="ECO:0000313" key="9">
    <source>
        <dbReference type="EMBL" id="GIQ62910.1"/>
    </source>
</evidence>
<evidence type="ECO:0000313" key="10">
    <source>
        <dbReference type="Proteomes" id="UP000680304"/>
    </source>
</evidence>
<evidence type="ECO:0000256" key="4">
    <source>
        <dbReference type="ARBA" id="ARBA00022989"/>
    </source>
</evidence>
<dbReference type="Gene3D" id="1.20.120.940">
    <property type="entry name" value="Putative aromatic acid exporter, C-terminal domain"/>
    <property type="match status" value="1"/>
</dbReference>
<keyword evidence="4 7" id="KW-1133">Transmembrane helix</keyword>
<evidence type="ECO:0000256" key="5">
    <source>
        <dbReference type="ARBA" id="ARBA00023136"/>
    </source>
</evidence>
<protein>
    <recommendedName>
        <fullName evidence="8">Putative aromatic acid exporter C-terminal domain-containing protein</fullName>
    </recommendedName>
</protein>
<organism evidence="9 10">
    <name type="scientific">Paenibacillus cisolokensis</name>
    <dbReference type="NCBI Taxonomy" id="1658519"/>
    <lineage>
        <taxon>Bacteria</taxon>
        <taxon>Bacillati</taxon>
        <taxon>Bacillota</taxon>
        <taxon>Bacilli</taxon>
        <taxon>Bacillales</taxon>
        <taxon>Paenibacillaceae</taxon>
        <taxon>Paenibacillus</taxon>
    </lineage>
</organism>
<keyword evidence="5 7" id="KW-0472">Membrane</keyword>
<feature type="domain" description="Putative aromatic acid exporter C-terminal" evidence="8">
    <location>
        <begin position="144"/>
        <end position="306"/>
    </location>
</feature>
<dbReference type="InterPro" id="IPR038323">
    <property type="entry name" value="ArAE_1_C_sf"/>
</dbReference>
<sequence>MGMRVIKTAIAALAAIYTALTIGLDPPVSAGLLAILGVEATRMKGLKSSFARFVASVLGLFLASIIFIVLGFHLPAVSLFILIVFPVLSRLGLKDGIVTSSVIVFHVFAKEEVTAGVIANEILLLVTGLGWATVINMIYMPREENKLVRCRTELEESLGGILREMAATLRNPARLWDGQELLKAHAACEEGARLAELSRENRLWGAPSYWETYFEMRRQQLEAIQQMLVQLAFVYEKMPQGELVAKLFDHLADDVKSDVYKGEVEEKLHRLKERFKRMELPRTREEFEVRAAILQLCHELERCLAIARRWKKKSHSGEPHLHRIERENSLPPGERN</sequence>
<evidence type="ECO:0000256" key="6">
    <source>
        <dbReference type="SAM" id="MobiDB-lite"/>
    </source>
</evidence>
<accession>A0ABQ4N3Z2</accession>
<evidence type="ECO:0000259" key="8">
    <source>
        <dbReference type="Pfam" id="PF11728"/>
    </source>
</evidence>
<gene>
    <name evidence="9" type="ORF">PACILC2_14780</name>
</gene>
<dbReference type="RefSeq" id="WP_213528249.1">
    <property type="nucleotide sequence ID" value="NZ_BOVJ01000048.1"/>
</dbReference>
<dbReference type="Pfam" id="PF11728">
    <property type="entry name" value="ArAE_1_C"/>
    <property type="match status" value="1"/>
</dbReference>
<keyword evidence="3 7" id="KW-0812">Transmembrane</keyword>
<dbReference type="PANTHER" id="PTHR40064:SF1">
    <property type="entry name" value="MEMBRANE PROTEIN"/>
    <property type="match status" value="1"/>
</dbReference>
<keyword evidence="10" id="KW-1185">Reference proteome</keyword>
<feature type="transmembrane region" description="Helical" evidence="7">
    <location>
        <begin position="115"/>
        <end position="139"/>
    </location>
</feature>
<dbReference type="Pfam" id="PF06081">
    <property type="entry name" value="ArAE_1"/>
    <property type="match status" value="1"/>
</dbReference>
<comment type="caution">
    <text evidence="9">The sequence shown here is derived from an EMBL/GenBank/DDBJ whole genome shotgun (WGS) entry which is preliminary data.</text>
</comment>
<feature type="region of interest" description="Disordered" evidence="6">
    <location>
        <begin position="317"/>
        <end position="336"/>
    </location>
</feature>
<evidence type="ECO:0000256" key="2">
    <source>
        <dbReference type="ARBA" id="ARBA00022475"/>
    </source>
</evidence>
<dbReference type="InterPro" id="IPR052984">
    <property type="entry name" value="UPF0421"/>
</dbReference>
<dbReference type="InterPro" id="IPR021062">
    <property type="entry name" value="ArAE_1_C"/>
</dbReference>
<evidence type="ECO:0000256" key="1">
    <source>
        <dbReference type="ARBA" id="ARBA00004651"/>
    </source>
</evidence>
<name>A0ABQ4N3Z2_9BACL</name>
<keyword evidence="2" id="KW-1003">Cell membrane</keyword>
<comment type="subcellular location">
    <subcellularLocation>
        <location evidence="1">Cell membrane</location>
        <topology evidence="1">Multi-pass membrane protein</topology>
    </subcellularLocation>
</comment>
<evidence type="ECO:0000256" key="7">
    <source>
        <dbReference type="SAM" id="Phobius"/>
    </source>
</evidence>
<evidence type="ECO:0000256" key="3">
    <source>
        <dbReference type="ARBA" id="ARBA00022692"/>
    </source>
</evidence>
<reference evidence="9 10" key="1">
    <citation type="submission" date="2021-04" db="EMBL/GenBank/DDBJ databases">
        <title>Draft genome sequence of Paenibacillus cisolokensis, LC2-13A.</title>
        <authorList>
            <person name="Uke A."/>
            <person name="Chhe C."/>
            <person name="Baramee S."/>
            <person name="Kosugi A."/>
        </authorList>
    </citation>
    <scope>NUCLEOTIDE SEQUENCE [LARGE SCALE GENOMIC DNA]</scope>
    <source>
        <strain evidence="9 10">LC2-13A</strain>
    </source>
</reference>
<proteinExistence type="predicted"/>
<dbReference type="InterPro" id="IPR010343">
    <property type="entry name" value="ArAE_1"/>
</dbReference>
<dbReference type="EMBL" id="BOVJ01000048">
    <property type="protein sequence ID" value="GIQ62910.1"/>
    <property type="molecule type" value="Genomic_DNA"/>
</dbReference>